<dbReference type="EMBL" id="SLZZ01000008">
    <property type="protein sequence ID" value="TCS79473.1"/>
    <property type="molecule type" value="Genomic_DNA"/>
</dbReference>
<dbReference type="SUPFAM" id="SSF53187">
    <property type="entry name" value="Zn-dependent exopeptidases"/>
    <property type="match status" value="1"/>
</dbReference>
<dbReference type="Gene3D" id="3.40.630.40">
    <property type="entry name" value="Zn-dependent exopeptidases"/>
    <property type="match status" value="1"/>
</dbReference>
<dbReference type="AlphaFoldDB" id="A0A4R3K9E4"/>
<dbReference type="SMART" id="SM00646">
    <property type="entry name" value="Ami_3"/>
    <property type="match status" value="1"/>
</dbReference>
<dbReference type="PANTHER" id="PTHR30404:SF0">
    <property type="entry name" value="N-ACETYLMURAMOYL-L-ALANINE AMIDASE AMIC"/>
    <property type="match status" value="1"/>
</dbReference>
<evidence type="ECO:0000313" key="3">
    <source>
        <dbReference type="EMBL" id="TCS79473.1"/>
    </source>
</evidence>
<evidence type="ECO:0000313" key="4">
    <source>
        <dbReference type="Proteomes" id="UP000295726"/>
    </source>
</evidence>
<comment type="caution">
    <text evidence="3">The sequence shown here is derived from an EMBL/GenBank/DDBJ whole genome shotgun (WGS) entry which is preliminary data.</text>
</comment>
<keyword evidence="1" id="KW-0378">Hydrolase</keyword>
<dbReference type="OrthoDB" id="9806267at2"/>
<feature type="domain" description="MurNAc-LAA" evidence="2">
    <location>
        <begin position="116"/>
        <end position="227"/>
    </location>
</feature>
<dbReference type="CDD" id="cd02696">
    <property type="entry name" value="MurNAc-LAA"/>
    <property type="match status" value="1"/>
</dbReference>
<sequence>MRRKLGILGLLVLLVCAVIGSQKAGEYLYRNYLNRDTKETAAPGKKEKQVVIIDAGHGGRDPGKVGVTGTEEKNLNLQIALKVKTMLEKQGIKVIMTRDDENGLADSKVEDMKERVSIINKEKPALAVSIHQNSYHEESIHGAQVFYFTHSSEGEKSAKIMQEALLDADPDNTRQAKANDTYYMLKKTDAPVIIVECGFLSNKAEADKLADDEYQNALTEAICKGIQNYLSK</sequence>
<dbReference type="GO" id="GO:0030288">
    <property type="term" value="C:outer membrane-bounded periplasmic space"/>
    <property type="evidence" value="ECO:0007669"/>
    <property type="project" value="TreeGrafter"/>
</dbReference>
<evidence type="ECO:0000256" key="1">
    <source>
        <dbReference type="ARBA" id="ARBA00022801"/>
    </source>
</evidence>
<dbReference type="GO" id="GO:0008745">
    <property type="term" value="F:N-acetylmuramoyl-L-alanine amidase activity"/>
    <property type="evidence" value="ECO:0007669"/>
    <property type="project" value="InterPro"/>
</dbReference>
<evidence type="ECO:0000259" key="2">
    <source>
        <dbReference type="SMART" id="SM00646"/>
    </source>
</evidence>
<organism evidence="3 4">
    <name type="scientific">Muricomes intestini</name>
    <dbReference type="NCBI Taxonomy" id="1796634"/>
    <lineage>
        <taxon>Bacteria</taxon>
        <taxon>Bacillati</taxon>
        <taxon>Bacillota</taxon>
        <taxon>Clostridia</taxon>
        <taxon>Lachnospirales</taxon>
        <taxon>Lachnospiraceae</taxon>
        <taxon>Muricomes</taxon>
    </lineage>
</organism>
<dbReference type="Pfam" id="PF01520">
    <property type="entry name" value="Amidase_3"/>
    <property type="match status" value="1"/>
</dbReference>
<dbReference type="RefSeq" id="WP_132380463.1">
    <property type="nucleotide sequence ID" value="NZ_DAIPCY010000036.1"/>
</dbReference>
<dbReference type="PANTHER" id="PTHR30404">
    <property type="entry name" value="N-ACETYLMURAMOYL-L-ALANINE AMIDASE"/>
    <property type="match status" value="1"/>
</dbReference>
<protein>
    <submittedName>
        <fullName evidence="3">N-acetylmuramoyl-L-alanine amidase</fullName>
    </submittedName>
</protein>
<dbReference type="InterPro" id="IPR002508">
    <property type="entry name" value="MurNAc-LAA_cat"/>
</dbReference>
<name>A0A4R3K9E4_9FIRM</name>
<keyword evidence="4" id="KW-1185">Reference proteome</keyword>
<dbReference type="GO" id="GO:0009253">
    <property type="term" value="P:peptidoglycan catabolic process"/>
    <property type="evidence" value="ECO:0007669"/>
    <property type="project" value="InterPro"/>
</dbReference>
<gene>
    <name evidence="3" type="ORF">EDD59_10854</name>
</gene>
<proteinExistence type="predicted"/>
<dbReference type="Proteomes" id="UP000295726">
    <property type="component" value="Unassembled WGS sequence"/>
</dbReference>
<reference evidence="3 4" key="1">
    <citation type="submission" date="2019-03" db="EMBL/GenBank/DDBJ databases">
        <title>Genomic Encyclopedia of Type Strains, Phase IV (KMG-IV): sequencing the most valuable type-strain genomes for metagenomic binning, comparative biology and taxonomic classification.</title>
        <authorList>
            <person name="Goeker M."/>
        </authorList>
    </citation>
    <scope>NUCLEOTIDE SEQUENCE [LARGE SCALE GENOMIC DNA]</scope>
    <source>
        <strain evidence="3 4">DSM 29489</strain>
    </source>
</reference>
<accession>A0A4R3K9E4</accession>
<dbReference type="InterPro" id="IPR050695">
    <property type="entry name" value="N-acetylmuramoyl_amidase_3"/>
</dbReference>